<dbReference type="GO" id="GO:0003700">
    <property type="term" value="F:DNA-binding transcription factor activity"/>
    <property type="evidence" value="ECO:0007669"/>
    <property type="project" value="InterPro"/>
</dbReference>
<organism evidence="4 5">
    <name type="scientific">Tessaracoccus rhinocerotis</name>
    <dbReference type="NCBI Taxonomy" id="1689449"/>
    <lineage>
        <taxon>Bacteria</taxon>
        <taxon>Bacillati</taxon>
        <taxon>Actinomycetota</taxon>
        <taxon>Actinomycetes</taxon>
        <taxon>Propionibacteriales</taxon>
        <taxon>Propionibacteriaceae</taxon>
        <taxon>Tessaracoccus</taxon>
    </lineage>
</organism>
<dbReference type="SUPFAM" id="SSF46955">
    <property type="entry name" value="Putative DNA-binding domain"/>
    <property type="match status" value="1"/>
</dbReference>
<evidence type="ECO:0000256" key="1">
    <source>
        <dbReference type="ARBA" id="ARBA00023125"/>
    </source>
</evidence>
<reference evidence="4 5" key="1">
    <citation type="submission" date="2019-07" db="EMBL/GenBank/DDBJ databases">
        <authorList>
            <person name="Zhou L.-Y."/>
        </authorList>
    </citation>
    <scope>NUCLEOTIDE SEQUENCE [LARGE SCALE GENOMIC DNA]</scope>
    <source>
        <strain evidence="4 5">YIM 101269</strain>
    </source>
</reference>
<name>A0A553JXS1_9ACTN</name>
<dbReference type="Pfam" id="PF13411">
    <property type="entry name" value="MerR_1"/>
    <property type="match status" value="1"/>
</dbReference>
<keyword evidence="5" id="KW-1185">Reference proteome</keyword>
<dbReference type="InterPro" id="IPR009061">
    <property type="entry name" value="DNA-bd_dom_put_sf"/>
</dbReference>
<dbReference type="Gene3D" id="1.10.1660.10">
    <property type="match status" value="1"/>
</dbReference>
<evidence type="ECO:0000313" key="5">
    <source>
        <dbReference type="Proteomes" id="UP000317638"/>
    </source>
</evidence>
<proteinExistence type="predicted"/>
<accession>A0A553JXS1</accession>
<feature type="domain" description="HTH merR-type" evidence="3">
    <location>
        <begin position="50"/>
        <end position="112"/>
    </location>
</feature>
<dbReference type="InterPro" id="IPR047057">
    <property type="entry name" value="MerR_fam"/>
</dbReference>
<protein>
    <submittedName>
        <fullName evidence="4">MerR family transcriptional regulator</fullName>
    </submittedName>
</protein>
<dbReference type="PANTHER" id="PTHR30204">
    <property type="entry name" value="REDOX-CYCLING DRUG-SENSING TRANSCRIPTIONAL ACTIVATOR SOXR"/>
    <property type="match status" value="1"/>
</dbReference>
<comment type="caution">
    <text evidence="4">The sequence shown here is derived from an EMBL/GenBank/DDBJ whole genome shotgun (WGS) entry which is preliminary data.</text>
</comment>
<dbReference type="Proteomes" id="UP000317638">
    <property type="component" value="Unassembled WGS sequence"/>
</dbReference>
<evidence type="ECO:0000256" key="2">
    <source>
        <dbReference type="SAM" id="MobiDB-lite"/>
    </source>
</evidence>
<dbReference type="AlphaFoldDB" id="A0A553JXS1"/>
<feature type="region of interest" description="Disordered" evidence="2">
    <location>
        <begin position="1"/>
        <end position="21"/>
    </location>
</feature>
<dbReference type="OrthoDB" id="7410529at2"/>
<dbReference type="PROSITE" id="PS50937">
    <property type="entry name" value="HTH_MERR_2"/>
    <property type="match status" value="1"/>
</dbReference>
<dbReference type="InterPro" id="IPR000551">
    <property type="entry name" value="MerR-type_HTH_dom"/>
</dbReference>
<sequence>MHGKSEGNAVSKNAGSASGQPPLQDLLVEGDFSPLPSDSGYRGPVAHRVAGITYRQLDYWARTGLVVPEIRQAGGSGTQRLYSFRDILLLRVVKRFLDVGISLQQIRVAIDHLRARGVEDLTEITLLSDGFSVYECTSANELYDLSKGGQGMFLISVSSVWKEIEGTLSALPTERPEHEVPAVEGEVMDELAARRRTRAV</sequence>
<evidence type="ECO:0000259" key="3">
    <source>
        <dbReference type="PROSITE" id="PS50937"/>
    </source>
</evidence>
<feature type="compositionally biased region" description="Polar residues" evidence="2">
    <location>
        <begin position="8"/>
        <end position="21"/>
    </location>
</feature>
<dbReference type="SMART" id="SM00422">
    <property type="entry name" value="HTH_MERR"/>
    <property type="match status" value="1"/>
</dbReference>
<dbReference type="GO" id="GO:0003677">
    <property type="term" value="F:DNA binding"/>
    <property type="evidence" value="ECO:0007669"/>
    <property type="project" value="UniProtKB-KW"/>
</dbReference>
<keyword evidence="1" id="KW-0238">DNA-binding</keyword>
<dbReference type="EMBL" id="VKKG01000005">
    <property type="protein sequence ID" value="TRY17246.1"/>
    <property type="molecule type" value="Genomic_DNA"/>
</dbReference>
<evidence type="ECO:0000313" key="4">
    <source>
        <dbReference type="EMBL" id="TRY17246.1"/>
    </source>
</evidence>
<gene>
    <name evidence="4" type="ORF">FOJ82_11845</name>
</gene>
<dbReference type="PANTHER" id="PTHR30204:SF3">
    <property type="entry name" value="HTH MERR-TYPE DOMAIN-CONTAINING PROTEIN"/>
    <property type="match status" value="1"/>
</dbReference>